<keyword evidence="1" id="KW-0812">Transmembrane</keyword>
<accession>A0A0D2VZ69</accession>
<keyword evidence="1" id="KW-1133">Transmembrane helix</keyword>
<proteinExistence type="predicted"/>
<protein>
    <submittedName>
        <fullName evidence="2">Uncharacterized protein</fullName>
    </submittedName>
</protein>
<name>A0A0D2VZ69_CAPO3</name>
<organism evidence="2 3">
    <name type="scientific">Capsaspora owczarzaki (strain ATCC 30864)</name>
    <dbReference type="NCBI Taxonomy" id="595528"/>
    <lineage>
        <taxon>Eukaryota</taxon>
        <taxon>Filasterea</taxon>
        <taxon>Capsaspora</taxon>
    </lineage>
</organism>
<sequence length="161" mass="18395">MKRQPPHPLISSSLASRSSLLSPLSGSPAALVVCKYPQQFSKNKQRNPKHLKTANCRMRSQCEKLMTNGWKENKKTTLPSEQDLFQQSQSRLVLRTFPHCHAALVLEYLRQCCFGVLVQICAAKLQIQNGKSLTFSAFGLCRLFLYFYLYFVLAEDRVFGF</sequence>
<dbReference type="EMBL" id="KE346373">
    <property type="protein sequence ID" value="KJE97077.1"/>
    <property type="molecule type" value="Genomic_DNA"/>
</dbReference>
<reference evidence="3" key="1">
    <citation type="submission" date="2011-02" db="EMBL/GenBank/DDBJ databases">
        <title>The Genome Sequence of Capsaspora owczarzaki ATCC 30864.</title>
        <authorList>
            <person name="Russ C."/>
            <person name="Cuomo C."/>
            <person name="Burger G."/>
            <person name="Gray M.W."/>
            <person name="Holland P.W.H."/>
            <person name="King N."/>
            <person name="Lang F.B.F."/>
            <person name="Roger A.J."/>
            <person name="Ruiz-Trillo I."/>
            <person name="Young S.K."/>
            <person name="Zeng Q."/>
            <person name="Gargeya S."/>
            <person name="Alvarado L."/>
            <person name="Berlin A."/>
            <person name="Chapman S.B."/>
            <person name="Chen Z."/>
            <person name="Freedman E."/>
            <person name="Gellesch M."/>
            <person name="Goldberg J."/>
            <person name="Griggs A."/>
            <person name="Gujja S."/>
            <person name="Heilman E."/>
            <person name="Heiman D."/>
            <person name="Howarth C."/>
            <person name="Mehta T."/>
            <person name="Neiman D."/>
            <person name="Pearson M."/>
            <person name="Roberts A."/>
            <person name="Saif S."/>
            <person name="Shea T."/>
            <person name="Shenoy N."/>
            <person name="Sisk P."/>
            <person name="Stolte C."/>
            <person name="Sykes S."/>
            <person name="White J."/>
            <person name="Yandava C."/>
            <person name="Haas B."/>
            <person name="Nusbaum C."/>
            <person name="Birren B."/>
        </authorList>
    </citation>
    <scope>NUCLEOTIDE SEQUENCE</scope>
    <source>
        <strain evidence="3">ATCC 30864</strain>
    </source>
</reference>
<dbReference type="AlphaFoldDB" id="A0A0D2VZ69"/>
<evidence type="ECO:0000313" key="2">
    <source>
        <dbReference type="EMBL" id="KJE97077.1"/>
    </source>
</evidence>
<dbReference type="Proteomes" id="UP000008743">
    <property type="component" value="Unassembled WGS sequence"/>
</dbReference>
<gene>
    <name evidence="2" type="ORF">CAOG_010076</name>
</gene>
<evidence type="ECO:0000256" key="1">
    <source>
        <dbReference type="SAM" id="Phobius"/>
    </source>
</evidence>
<dbReference type="InParanoid" id="A0A0D2VZ69"/>
<keyword evidence="1" id="KW-0472">Membrane</keyword>
<keyword evidence="3" id="KW-1185">Reference proteome</keyword>
<feature type="transmembrane region" description="Helical" evidence="1">
    <location>
        <begin position="133"/>
        <end position="153"/>
    </location>
</feature>
<evidence type="ECO:0000313" key="3">
    <source>
        <dbReference type="Proteomes" id="UP000008743"/>
    </source>
</evidence>